<dbReference type="GO" id="GO:0016020">
    <property type="term" value="C:membrane"/>
    <property type="evidence" value="ECO:0007669"/>
    <property type="project" value="UniProtKB-SubCell"/>
</dbReference>
<dbReference type="GO" id="GO:0005506">
    <property type="term" value="F:iron ion binding"/>
    <property type="evidence" value="ECO:0007669"/>
    <property type="project" value="InterPro"/>
</dbReference>
<organism evidence="7 8">
    <name type="scientific">Crenothrix polyspora</name>
    <dbReference type="NCBI Taxonomy" id="360316"/>
    <lineage>
        <taxon>Bacteria</taxon>
        <taxon>Pseudomonadati</taxon>
        <taxon>Pseudomonadota</taxon>
        <taxon>Gammaproteobacteria</taxon>
        <taxon>Methylococcales</taxon>
        <taxon>Crenotrichaceae</taxon>
        <taxon>Crenothrix</taxon>
    </lineage>
</organism>
<reference evidence="8" key="1">
    <citation type="submission" date="2017-02" db="EMBL/GenBank/DDBJ databases">
        <authorList>
            <person name="Daims H."/>
        </authorList>
    </citation>
    <scope>NUCLEOTIDE SEQUENCE [LARGE SCALE GENOMIC DNA]</scope>
</reference>
<dbReference type="Pfam" id="PF04116">
    <property type="entry name" value="FA_hydroxylase"/>
    <property type="match status" value="1"/>
</dbReference>
<feature type="transmembrane region" description="Helical" evidence="5">
    <location>
        <begin position="82"/>
        <end position="103"/>
    </location>
</feature>
<dbReference type="OrthoDB" id="9770329at2"/>
<dbReference type="Proteomes" id="UP000195667">
    <property type="component" value="Unassembled WGS sequence"/>
</dbReference>
<keyword evidence="4 5" id="KW-0472">Membrane</keyword>
<dbReference type="InterPro" id="IPR050307">
    <property type="entry name" value="Sterol_Desaturase_Related"/>
</dbReference>
<accession>A0A1R4HGP4</accession>
<feature type="transmembrane region" description="Helical" evidence="5">
    <location>
        <begin position="43"/>
        <end position="62"/>
    </location>
</feature>
<dbReference type="InterPro" id="IPR006694">
    <property type="entry name" value="Fatty_acid_hydroxylase"/>
</dbReference>
<keyword evidence="8" id="KW-1185">Reference proteome</keyword>
<feature type="domain" description="Fatty acid hydroxylase" evidence="6">
    <location>
        <begin position="87"/>
        <end position="222"/>
    </location>
</feature>
<evidence type="ECO:0000256" key="3">
    <source>
        <dbReference type="ARBA" id="ARBA00022989"/>
    </source>
</evidence>
<evidence type="ECO:0000256" key="1">
    <source>
        <dbReference type="ARBA" id="ARBA00004370"/>
    </source>
</evidence>
<gene>
    <name evidence="7" type="ORF">CRENPOLYSF1_620020</name>
</gene>
<dbReference type="PANTHER" id="PTHR11863">
    <property type="entry name" value="STEROL DESATURASE"/>
    <property type="match status" value="1"/>
</dbReference>
<evidence type="ECO:0000256" key="2">
    <source>
        <dbReference type="ARBA" id="ARBA00022692"/>
    </source>
</evidence>
<dbReference type="GO" id="GO:0016491">
    <property type="term" value="F:oxidoreductase activity"/>
    <property type="evidence" value="ECO:0007669"/>
    <property type="project" value="InterPro"/>
</dbReference>
<keyword evidence="3 5" id="KW-1133">Transmembrane helix</keyword>
<feature type="transmembrane region" description="Helical" evidence="5">
    <location>
        <begin position="6"/>
        <end position="23"/>
    </location>
</feature>
<dbReference type="RefSeq" id="WP_087144606.1">
    <property type="nucleotide sequence ID" value="NZ_FUKI01000140.1"/>
</dbReference>
<evidence type="ECO:0000313" key="7">
    <source>
        <dbReference type="EMBL" id="SJM95040.1"/>
    </source>
</evidence>
<sequence>MENLIRLCVALGIFSLMIGWEYVKPKRLTPIKRKQRWPINLGLAAFNMLLMRFSIGGLAYLSAINAQQQGFGLLNQYTLPNWLSIAASLLILDFAIYCQHIVLHKWPVLWRLHQVHHSDLECDATTAVRFHPLEIIISMLYKVACIYLLGANILAVIAFEMILNGAATFNHSNIGFSEKTDKALRWLIVTPDMHRIHHSTRPNEMNSNYGFSIACWDRLCKTYTAASQQPQTTMLIGLTGFRRPADLNWLHLLRMPFKALRRD</sequence>
<evidence type="ECO:0000313" key="8">
    <source>
        <dbReference type="Proteomes" id="UP000195667"/>
    </source>
</evidence>
<feature type="transmembrane region" description="Helical" evidence="5">
    <location>
        <begin position="139"/>
        <end position="163"/>
    </location>
</feature>
<protein>
    <submittedName>
        <fullName evidence="7">Fatty acid hydroxylase</fullName>
    </submittedName>
</protein>
<evidence type="ECO:0000259" key="6">
    <source>
        <dbReference type="Pfam" id="PF04116"/>
    </source>
</evidence>
<dbReference type="AlphaFoldDB" id="A0A1R4HGP4"/>
<dbReference type="EMBL" id="FUKI01000140">
    <property type="protein sequence ID" value="SJM95040.1"/>
    <property type="molecule type" value="Genomic_DNA"/>
</dbReference>
<evidence type="ECO:0000256" key="5">
    <source>
        <dbReference type="SAM" id="Phobius"/>
    </source>
</evidence>
<proteinExistence type="predicted"/>
<keyword evidence="2 5" id="KW-0812">Transmembrane</keyword>
<evidence type="ECO:0000256" key="4">
    <source>
        <dbReference type="ARBA" id="ARBA00023136"/>
    </source>
</evidence>
<comment type="subcellular location">
    <subcellularLocation>
        <location evidence="1">Membrane</location>
    </subcellularLocation>
</comment>
<name>A0A1R4HGP4_9GAMM</name>
<dbReference type="GO" id="GO:0008610">
    <property type="term" value="P:lipid biosynthetic process"/>
    <property type="evidence" value="ECO:0007669"/>
    <property type="project" value="InterPro"/>
</dbReference>